<dbReference type="PANTHER" id="PTHR43873:SF1">
    <property type="entry name" value="COBYRINATE A,C-DIAMIDE SYNTHASE"/>
    <property type="match status" value="1"/>
</dbReference>
<dbReference type="RefSeq" id="WP_087461761.1">
    <property type="nucleotide sequence ID" value="NZ_CP021425.1"/>
</dbReference>
<dbReference type="NCBIfam" id="NF002204">
    <property type="entry name" value="PRK01077.1"/>
    <property type="match status" value="1"/>
</dbReference>
<reference evidence="12 13" key="1">
    <citation type="submission" date="2017-05" db="EMBL/GenBank/DDBJ databases">
        <title>Genomic insights into alkan degradation activity of Oleiphilus messinensis.</title>
        <authorList>
            <person name="Kozyavkin S.A."/>
            <person name="Slesarev A.I."/>
            <person name="Golyshin P.N."/>
            <person name="Korzhenkov A."/>
            <person name="Golyshina O.N."/>
            <person name="Toshchakov S.V."/>
        </authorList>
    </citation>
    <scope>NUCLEOTIDE SEQUENCE [LARGE SCALE GENOMIC DNA]</scope>
    <source>
        <strain evidence="12 13">ME102</strain>
    </source>
</reference>
<dbReference type="Gene3D" id="3.40.50.300">
    <property type="entry name" value="P-loop containing nucleotide triphosphate hydrolases"/>
    <property type="match status" value="1"/>
</dbReference>
<name>A0A1Y0I8L9_9GAMM</name>
<dbReference type="KEGG" id="ome:OLMES_2751"/>
<dbReference type="InterPro" id="IPR002586">
    <property type="entry name" value="CobQ/CobB/MinD/ParA_Nub-bd_dom"/>
</dbReference>
<accession>A0A1Y0I8L9</accession>
<keyword evidence="5" id="KW-0436">Ligase</keyword>
<proteinExistence type="inferred from homology"/>
<protein>
    <submittedName>
        <fullName evidence="12">CobB/CobQ domain protein glutamine amidotransferase</fullName>
    </submittedName>
</protein>
<dbReference type="PROSITE" id="PS51274">
    <property type="entry name" value="GATASE_COBBQ"/>
    <property type="match status" value="1"/>
</dbReference>
<keyword evidence="6" id="KW-0547">Nucleotide-binding</keyword>
<organism evidence="12 13">
    <name type="scientific">Oleiphilus messinensis</name>
    <dbReference type="NCBI Taxonomy" id="141451"/>
    <lineage>
        <taxon>Bacteria</taxon>
        <taxon>Pseudomonadati</taxon>
        <taxon>Pseudomonadota</taxon>
        <taxon>Gammaproteobacteria</taxon>
        <taxon>Oceanospirillales</taxon>
        <taxon>Oleiphilaceae</taxon>
        <taxon>Oleiphilus</taxon>
    </lineage>
</organism>
<evidence type="ECO:0000256" key="3">
    <source>
        <dbReference type="ARBA" id="ARBA00006205"/>
    </source>
</evidence>
<feature type="domain" description="CobQ/CobB/MinD/ParA nucleotide binding" evidence="10">
    <location>
        <begin position="19"/>
        <end position="193"/>
    </location>
</feature>
<keyword evidence="13" id="KW-1185">Reference proteome</keyword>
<dbReference type="Pfam" id="PF07685">
    <property type="entry name" value="GATase_3"/>
    <property type="match status" value="1"/>
</dbReference>
<evidence type="ECO:0000313" key="13">
    <source>
        <dbReference type="Proteomes" id="UP000196027"/>
    </source>
</evidence>
<keyword evidence="8" id="KW-0460">Magnesium</keyword>
<dbReference type="InterPro" id="IPR011698">
    <property type="entry name" value="GATase_3"/>
</dbReference>
<evidence type="ECO:0000256" key="6">
    <source>
        <dbReference type="ARBA" id="ARBA00022741"/>
    </source>
</evidence>
<feature type="domain" description="CobB/CobQ-like glutamine amidotransferase" evidence="11">
    <location>
        <begin position="266"/>
        <end position="446"/>
    </location>
</feature>
<evidence type="ECO:0000256" key="8">
    <source>
        <dbReference type="ARBA" id="ARBA00022842"/>
    </source>
</evidence>
<keyword evidence="7" id="KW-0067">ATP-binding</keyword>
<dbReference type="InterPro" id="IPR027417">
    <property type="entry name" value="P-loop_NTPase"/>
</dbReference>
<dbReference type="InterPro" id="IPR029062">
    <property type="entry name" value="Class_I_gatase-like"/>
</dbReference>
<evidence type="ECO:0000256" key="4">
    <source>
        <dbReference type="ARBA" id="ARBA00022573"/>
    </source>
</evidence>
<evidence type="ECO:0000256" key="9">
    <source>
        <dbReference type="ARBA" id="ARBA00022962"/>
    </source>
</evidence>
<dbReference type="SUPFAM" id="SSF52540">
    <property type="entry name" value="P-loop containing nucleoside triphosphate hydrolases"/>
    <property type="match status" value="1"/>
</dbReference>
<gene>
    <name evidence="12" type="ORF">OLMES_2751</name>
</gene>
<dbReference type="AlphaFoldDB" id="A0A1Y0I8L9"/>
<keyword evidence="12" id="KW-0808">Transferase</keyword>
<evidence type="ECO:0000259" key="10">
    <source>
        <dbReference type="Pfam" id="PF01656"/>
    </source>
</evidence>
<dbReference type="Gene3D" id="3.40.50.880">
    <property type="match status" value="1"/>
</dbReference>
<dbReference type="SUPFAM" id="SSF52317">
    <property type="entry name" value="Class I glutamine amidotransferase-like"/>
    <property type="match status" value="1"/>
</dbReference>
<keyword evidence="4" id="KW-0169">Cobalamin biosynthesis</keyword>
<dbReference type="EMBL" id="CP021425">
    <property type="protein sequence ID" value="ARU56801.1"/>
    <property type="molecule type" value="Genomic_DNA"/>
</dbReference>
<evidence type="ECO:0000256" key="2">
    <source>
        <dbReference type="ARBA" id="ARBA00004953"/>
    </source>
</evidence>
<dbReference type="PANTHER" id="PTHR43873">
    <property type="entry name" value="COBYRINATE A,C-DIAMIDE SYNTHASE"/>
    <property type="match status" value="1"/>
</dbReference>
<dbReference type="GO" id="GO:0042242">
    <property type="term" value="F:cobyrinic acid a,c-diamide synthase activity"/>
    <property type="evidence" value="ECO:0007669"/>
    <property type="project" value="InterPro"/>
</dbReference>
<dbReference type="NCBIfam" id="TIGR00379">
    <property type="entry name" value="cobB"/>
    <property type="match status" value="1"/>
</dbReference>
<dbReference type="Proteomes" id="UP000196027">
    <property type="component" value="Chromosome"/>
</dbReference>
<comment type="similarity">
    <text evidence="3">Belongs to the CobB/CobQ family. CobQ subfamily.</text>
</comment>
<evidence type="ECO:0000256" key="7">
    <source>
        <dbReference type="ARBA" id="ARBA00022840"/>
    </source>
</evidence>
<dbReference type="Pfam" id="PF01656">
    <property type="entry name" value="CbiA"/>
    <property type="match status" value="1"/>
</dbReference>
<comment type="cofactor">
    <cofactor evidence="1">
        <name>Mg(2+)</name>
        <dbReference type="ChEBI" id="CHEBI:18420"/>
    </cofactor>
</comment>
<dbReference type="GO" id="GO:0016740">
    <property type="term" value="F:transferase activity"/>
    <property type="evidence" value="ECO:0007669"/>
    <property type="project" value="UniProtKB-KW"/>
</dbReference>
<evidence type="ECO:0000259" key="11">
    <source>
        <dbReference type="Pfam" id="PF07685"/>
    </source>
</evidence>
<keyword evidence="9 12" id="KW-0315">Glutamine amidotransferase</keyword>
<evidence type="ECO:0000256" key="5">
    <source>
        <dbReference type="ARBA" id="ARBA00022598"/>
    </source>
</evidence>
<dbReference type="OrthoDB" id="9764035at2"/>
<comment type="pathway">
    <text evidence="2">Cofactor biosynthesis; adenosylcobalamin biosynthesis.</text>
</comment>
<dbReference type="GO" id="GO:0005524">
    <property type="term" value="F:ATP binding"/>
    <property type="evidence" value="ECO:0007669"/>
    <property type="project" value="UniProtKB-KW"/>
</dbReference>
<evidence type="ECO:0000256" key="1">
    <source>
        <dbReference type="ARBA" id="ARBA00001946"/>
    </source>
</evidence>
<dbReference type="InterPro" id="IPR004484">
    <property type="entry name" value="CbiA/CobB_synth"/>
</dbReference>
<sequence>MPEISESNKSLCPVVMMGAIGSGHGKTILVAGLARMFTKQGLRVQVFKVGPDFLDPMIHALATGRPTYNLDLFMCGVDECTRQLHYARRMNDLVLIESVLGLFDGTPCSADLAAALDVPVILTLSAKGLGQTCGALVKGMCTYRADIKITGFIANRVNTASHEKLIRSALPEDIPFIAAIPDDSTLHLPERHLGLLQPTEINGLDQQLDTIAEKFAHWGLQAVLTEHKPFQTISHSQSITHSQSIEHMDSTGKARYAGLNALEGITIAVARDQAFSFIYPANIDCLEQLGAQVVFFSPLADDAIPVCNGIWLPGGYPELHGETLGVAHNTQKTLRNAIAVNIPIIAECGGMLFLLDALSTKEGIVHRMAGLLPGQAKMHQRFQNIGMHTMPWPEGELRGHSFHHSSMDTAMRAIAHSTPRMEGKSGEPLYQYESVRCSYFHAYFPSNPSAIAAFFSS</sequence>
<evidence type="ECO:0000313" key="12">
    <source>
        <dbReference type="EMBL" id="ARU56801.1"/>
    </source>
</evidence>
<dbReference type="GO" id="GO:0009236">
    <property type="term" value="P:cobalamin biosynthetic process"/>
    <property type="evidence" value="ECO:0007669"/>
    <property type="project" value="UniProtKB-KW"/>
</dbReference>